<evidence type="ECO:0000313" key="2">
    <source>
        <dbReference type="EMBL" id="THU58881.1"/>
    </source>
</evidence>
<sequence length="197" mass="21657">MAILGARARRVKARAPRFMSKRLASKRHCLGARPSPGAGRFGRAPSRDFPDFPNPNTRDFVVEISSLLSLLSAATATVVARRYYRYSSLPQSLLALLSSLLLSLAAPAVAHSSRSLSHSCCRRRSPLPLPLQLRLSPATAVVASAASYFLPRNKQTLITISNDKDLQRMVDFHADSDTTDIFVTKKVESRQTIMYAS</sequence>
<proteinExistence type="predicted"/>
<protein>
    <recommendedName>
        <fullName evidence="4">PB1 domain-containing protein</fullName>
    </recommendedName>
</protein>
<feature type="region of interest" description="Disordered" evidence="1">
    <location>
        <begin position="29"/>
        <end position="49"/>
    </location>
</feature>
<comment type="caution">
    <text evidence="2">The sequence shown here is derived from an EMBL/GenBank/DDBJ whole genome shotgun (WGS) entry which is preliminary data.</text>
</comment>
<dbReference type="Proteomes" id="UP000317650">
    <property type="component" value="Chromosome 3"/>
</dbReference>
<evidence type="ECO:0000256" key="1">
    <source>
        <dbReference type="SAM" id="MobiDB-lite"/>
    </source>
</evidence>
<gene>
    <name evidence="2" type="ORF">C4D60_Mb03t19150</name>
</gene>
<accession>A0A4S8JB15</accession>
<evidence type="ECO:0000313" key="3">
    <source>
        <dbReference type="Proteomes" id="UP000317650"/>
    </source>
</evidence>
<dbReference type="STRING" id="52838.A0A4S8JB15"/>
<dbReference type="AlphaFoldDB" id="A0A4S8JB15"/>
<keyword evidence="3" id="KW-1185">Reference proteome</keyword>
<organism evidence="2 3">
    <name type="scientific">Musa balbisiana</name>
    <name type="common">Banana</name>
    <dbReference type="NCBI Taxonomy" id="52838"/>
    <lineage>
        <taxon>Eukaryota</taxon>
        <taxon>Viridiplantae</taxon>
        <taxon>Streptophyta</taxon>
        <taxon>Embryophyta</taxon>
        <taxon>Tracheophyta</taxon>
        <taxon>Spermatophyta</taxon>
        <taxon>Magnoliopsida</taxon>
        <taxon>Liliopsida</taxon>
        <taxon>Zingiberales</taxon>
        <taxon>Musaceae</taxon>
        <taxon>Musa</taxon>
    </lineage>
</organism>
<evidence type="ECO:0008006" key="4">
    <source>
        <dbReference type="Google" id="ProtNLM"/>
    </source>
</evidence>
<name>A0A4S8JB15_MUSBA</name>
<dbReference type="EMBL" id="PYDT01000006">
    <property type="protein sequence ID" value="THU58881.1"/>
    <property type="molecule type" value="Genomic_DNA"/>
</dbReference>
<reference evidence="2 3" key="1">
    <citation type="journal article" date="2019" name="Nat. Plants">
        <title>Genome sequencing of Musa balbisiana reveals subgenome evolution and function divergence in polyploid bananas.</title>
        <authorList>
            <person name="Yao X."/>
        </authorList>
    </citation>
    <scope>NUCLEOTIDE SEQUENCE [LARGE SCALE GENOMIC DNA]</scope>
    <source>
        <strain evidence="3">cv. DH-PKW</strain>
        <tissue evidence="2">Leaves</tissue>
    </source>
</reference>